<feature type="region of interest" description="Disordered" evidence="1">
    <location>
        <begin position="45"/>
        <end position="68"/>
    </location>
</feature>
<evidence type="ECO:0000313" key="3">
    <source>
        <dbReference type="Proteomes" id="UP000265520"/>
    </source>
</evidence>
<proteinExistence type="predicted"/>
<dbReference type="EMBL" id="LXQA010315646">
    <property type="protein sequence ID" value="MCI43319.1"/>
    <property type="molecule type" value="Genomic_DNA"/>
</dbReference>
<dbReference type="AlphaFoldDB" id="A0A392S3Q4"/>
<organism evidence="2 3">
    <name type="scientific">Trifolium medium</name>
    <dbReference type="NCBI Taxonomy" id="97028"/>
    <lineage>
        <taxon>Eukaryota</taxon>
        <taxon>Viridiplantae</taxon>
        <taxon>Streptophyta</taxon>
        <taxon>Embryophyta</taxon>
        <taxon>Tracheophyta</taxon>
        <taxon>Spermatophyta</taxon>
        <taxon>Magnoliopsida</taxon>
        <taxon>eudicotyledons</taxon>
        <taxon>Gunneridae</taxon>
        <taxon>Pentapetalae</taxon>
        <taxon>rosids</taxon>
        <taxon>fabids</taxon>
        <taxon>Fabales</taxon>
        <taxon>Fabaceae</taxon>
        <taxon>Papilionoideae</taxon>
        <taxon>50 kb inversion clade</taxon>
        <taxon>NPAAA clade</taxon>
        <taxon>Hologalegina</taxon>
        <taxon>IRL clade</taxon>
        <taxon>Trifolieae</taxon>
        <taxon>Trifolium</taxon>
    </lineage>
</organism>
<evidence type="ECO:0000313" key="2">
    <source>
        <dbReference type="EMBL" id="MCI43319.1"/>
    </source>
</evidence>
<dbReference type="Proteomes" id="UP000265520">
    <property type="component" value="Unassembled WGS sequence"/>
</dbReference>
<name>A0A392S3Q4_9FABA</name>
<evidence type="ECO:0000256" key="1">
    <source>
        <dbReference type="SAM" id="MobiDB-lite"/>
    </source>
</evidence>
<comment type="caution">
    <text evidence="2">The sequence shown here is derived from an EMBL/GenBank/DDBJ whole genome shotgun (WGS) entry which is preliminary data.</text>
</comment>
<sequence length="68" mass="7543">RPVFNALGAAMSTLYLSMKYPLDNSRVGIVKGDHAVARRCYESSLKSSTRLQLQRTAPNRATERGTTE</sequence>
<keyword evidence="3" id="KW-1185">Reference proteome</keyword>
<protein>
    <submittedName>
        <fullName evidence="2">Uncharacterized protein</fullName>
    </submittedName>
</protein>
<reference evidence="2 3" key="1">
    <citation type="journal article" date="2018" name="Front. Plant Sci.">
        <title>Red Clover (Trifolium pratense) and Zigzag Clover (T. medium) - A Picture of Genomic Similarities and Differences.</title>
        <authorList>
            <person name="Dluhosova J."/>
            <person name="Istvanek J."/>
            <person name="Nedelnik J."/>
            <person name="Repkova J."/>
        </authorList>
    </citation>
    <scope>NUCLEOTIDE SEQUENCE [LARGE SCALE GENOMIC DNA]</scope>
    <source>
        <strain evidence="3">cv. 10/8</strain>
        <tissue evidence="2">Leaf</tissue>
    </source>
</reference>
<accession>A0A392S3Q4</accession>
<feature type="non-terminal residue" evidence="2">
    <location>
        <position position="1"/>
    </location>
</feature>
<feature type="compositionally biased region" description="Polar residues" evidence="1">
    <location>
        <begin position="45"/>
        <end position="59"/>
    </location>
</feature>